<accession>A0A370HSN0</accession>
<sequence>MLALLLVVLSGVAVLWSWTAAAEGLSREMSYSGGSDRWPVVAIAVLVMAVVAGLVLLYRWVERRVLGGGADAADVHELCGPDQLRHHGRVAVARAQTAQGRFA</sequence>
<reference evidence="2 3" key="1">
    <citation type="submission" date="2018-07" db="EMBL/GenBank/DDBJ databases">
        <title>Genomic Encyclopedia of Type Strains, Phase IV (KMG-IV): sequencing the most valuable type-strain genomes for metagenomic binning, comparative biology and taxonomic classification.</title>
        <authorList>
            <person name="Goeker M."/>
        </authorList>
    </citation>
    <scope>NUCLEOTIDE SEQUENCE [LARGE SCALE GENOMIC DNA]</scope>
    <source>
        <strain evidence="2 3">DSM 44290</strain>
    </source>
</reference>
<dbReference type="Proteomes" id="UP000254869">
    <property type="component" value="Unassembled WGS sequence"/>
</dbReference>
<organism evidence="2 3">
    <name type="scientific">Nocardia pseudobrasiliensis</name>
    <dbReference type="NCBI Taxonomy" id="45979"/>
    <lineage>
        <taxon>Bacteria</taxon>
        <taxon>Bacillati</taxon>
        <taxon>Actinomycetota</taxon>
        <taxon>Actinomycetes</taxon>
        <taxon>Mycobacteriales</taxon>
        <taxon>Nocardiaceae</taxon>
        <taxon>Nocardia</taxon>
    </lineage>
</organism>
<evidence type="ECO:0000256" key="1">
    <source>
        <dbReference type="SAM" id="Phobius"/>
    </source>
</evidence>
<keyword evidence="1" id="KW-0472">Membrane</keyword>
<proteinExistence type="predicted"/>
<evidence type="ECO:0000313" key="3">
    <source>
        <dbReference type="Proteomes" id="UP000254869"/>
    </source>
</evidence>
<dbReference type="AlphaFoldDB" id="A0A370HSN0"/>
<keyword evidence="1" id="KW-1133">Transmembrane helix</keyword>
<keyword evidence="1" id="KW-0812">Transmembrane</keyword>
<feature type="transmembrane region" description="Helical" evidence="1">
    <location>
        <begin position="38"/>
        <end position="58"/>
    </location>
</feature>
<comment type="caution">
    <text evidence="2">The sequence shown here is derived from an EMBL/GenBank/DDBJ whole genome shotgun (WGS) entry which is preliminary data.</text>
</comment>
<dbReference type="EMBL" id="QQBC01000014">
    <property type="protein sequence ID" value="RDI61335.1"/>
    <property type="molecule type" value="Genomic_DNA"/>
</dbReference>
<keyword evidence="3" id="KW-1185">Reference proteome</keyword>
<evidence type="ECO:0000313" key="2">
    <source>
        <dbReference type="EMBL" id="RDI61335.1"/>
    </source>
</evidence>
<protein>
    <submittedName>
        <fullName evidence="2">Uncharacterized protein</fullName>
    </submittedName>
</protein>
<name>A0A370HSN0_9NOCA</name>
<gene>
    <name evidence="2" type="ORF">DFR76_11460</name>
</gene>